<evidence type="ECO:0000256" key="1">
    <source>
        <dbReference type="SAM" id="MobiDB-lite"/>
    </source>
</evidence>
<name>A0A4T0W7F1_9PEZI</name>
<organism evidence="2 3">
    <name type="scientific">Colletotrichum higginsianum</name>
    <dbReference type="NCBI Taxonomy" id="80884"/>
    <lineage>
        <taxon>Eukaryota</taxon>
        <taxon>Fungi</taxon>
        <taxon>Dikarya</taxon>
        <taxon>Ascomycota</taxon>
        <taxon>Pezizomycotina</taxon>
        <taxon>Sordariomycetes</taxon>
        <taxon>Hypocreomycetidae</taxon>
        <taxon>Glomerellales</taxon>
        <taxon>Glomerellaceae</taxon>
        <taxon>Colletotrichum</taxon>
        <taxon>Colletotrichum destructivum species complex</taxon>
    </lineage>
</organism>
<gene>
    <name evidence="2" type="ORF">CH35J_004174</name>
</gene>
<dbReference type="Proteomes" id="UP000305883">
    <property type="component" value="Unassembled WGS sequence"/>
</dbReference>
<dbReference type="OrthoDB" id="4835058at2759"/>
<feature type="region of interest" description="Disordered" evidence="1">
    <location>
        <begin position="72"/>
        <end position="110"/>
    </location>
</feature>
<dbReference type="AlphaFoldDB" id="A0A4T0W7F1"/>
<feature type="region of interest" description="Disordered" evidence="1">
    <location>
        <begin position="186"/>
        <end position="241"/>
    </location>
</feature>
<accession>A0A4T0W7F1</accession>
<protein>
    <submittedName>
        <fullName evidence="2">Uncharacterized protein</fullName>
    </submittedName>
</protein>
<evidence type="ECO:0000313" key="3">
    <source>
        <dbReference type="Proteomes" id="UP000305883"/>
    </source>
</evidence>
<dbReference type="EMBL" id="MWPZ01000003">
    <property type="protein sequence ID" value="TID01330.1"/>
    <property type="molecule type" value="Genomic_DNA"/>
</dbReference>
<proteinExistence type="predicted"/>
<comment type="caution">
    <text evidence="2">The sequence shown here is derived from an EMBL/GenBank/DDBJ whole genome shotgun (WGS) entry which is preliminary data.</text>
</comment>
<reference evidence="2 3" key="1">
    <citation type="journal article" date="2019" name="Genome Biol. Evol.">
        <title>Genomic Plasticity Mediated by Transposable Elements in the Plant Pathogenic Fungus Colletotrichum higginsianum.</title>
        <authorList>
            <person name="Tsushima A."/>
            <person name="Gan P."/>
            <person name="Kumakura N."/>
            <person name="Narusaka M."/>
            <person name="Takano Y."/>
            <person name="Narusaka Y."/>
            <person name="Shirasu K."/>
        </authorList>
    </citation>
    <scope>NUCLEOTIDE SEQUENCE [LARGE SCALE GENOMIC DNA]</scope>
    <source>
        <strain evidence="2 3">MAFF305635-RFP</strain>
    </source>
</reference>
<evidence type="ECO:0000313" key="2">
    <source>
        <dbReference type="EMBL" id="TID01330.1"/>
    </source>
</evidence>
<sequence length="241" mass="27325">MPRIIRNPDAPSGPWTKINPCAVCHKARNVRERPGILCRLLRIPRQSDPSRTPSVCYACGVTGSETITFKNPNWNPGPYADRRVEEPVGPNDETREDDIFGPPTPLGRPTRKLARFKPMEEHLSVETPSAHDIAWARAIEKAQNPERSASGRLKTLWSMADTILPSRGPPLPLASEKRRRRYQERWHETQDLRRTKNGAKPQFRPRAGFPSTVLKSIPEEDEPEEIHGPEAVATAERRTRI</sequence>